<comment type="caution">
    <text evidence="1">The sequence shown here is derived from an EMBL/GenBank/DDBJ whole genome shotgun (WGS) entry which is preliminary data.</text>
</comment>
<evidence type="ECO:0000313" key="2">
    <source>
        <dbReference type="Proteomes" id="UP000265703"/>
    </source>
</evidence>
<protein>
    <recommendedName>
        <fullName evidence="3">F-box domain-containing protein</fullName>
    </recommendedName>
</protein>
<accession>A0A397TA94</accession>
<evidence type="ECO:0000313" key="1">
    <source>
        <dbReference type="EMBL" id="RIA91911.1"/>
    </source>
</evidence>
<dbReference type="AlphaFoldDB" id="A0A397TA94"/>
<name>A0A397TA94_9GLOM</name>
<keyword evidence="2" id="KW-1185">Reference proteome</keyword>
<evidence type="ECO:0008006" key="3">
    <source>
        <dbReference type="Google" id="ProtNLM"/>
    </source>
</evidence>
<sequence length="303" mass="35314">MSFNLWCKSSVRILWRDIWNFKFSIAYQHRFKVDSAILSALVICLPNESKELLYMNRIFILTSTSKSPLFNYATFCKVLSIDQICLIIDEVLEDDKKLLAFDKSNWTDIIPVLKKHSSTLIKLHLNSETDILPLSFVASFPNLQEIRFHSLVVQILKIFEIFKKNLKGFYTNMKNSDTVLAELLTTVNEKSVKTWCGNYTHLNEKEVLETVTKYSPTWKNRTPKKSLTLIIKDNSISLEEDEESMKIIEQYENLGIIKFKTISYDEEDDDKFRSYHLTFVESQMSGNMIIMGINGQNEKLKTN</sequence>
<reference evidence="1 2" key="1">
    <citation type="submission" date="2018-06" db="EMBL/GenBank/DDBJ databases">
        <title>Comparative genomics reveals the genomic features of Rhizophagus irregularis, R. cerebriforme, R. diaphanum and Gigaspora rosea, and their symbiotic lifestyle signature.</title>
        <authorList>
            <person name="Morin E."/>
            <person name="San Clemente H."/>
            <person name="Chen E.C.H."/>
            <person name="De La Providencia I."/>
            <person name="Hainaut M."/>
            <person name="Kuo A."/>
            <person name="Kohler A."/>
            <person name="Murat C."/>
            <person name="Tang N."/>
            <person name="Roy S."/>
            <person name="Loubradou J."/>
            <person name="Henrissat B."/>
            <person name="Grigoriev I.V."/>
            <person name="Corradi N."/>
            <person name="Roux C."/>
            <person name="Martin F.M."/>
        </authorList>
    </citation>
    <scope>NUCLEOTIDE SEQUENCE [LARGE SCALE GENOMIC DNA]</scope>
    <source>
        <strain evidence="1 2">DAOM 227022</strain>
    </source>
</reference>
<proteinExistence type="predicted"/>
<gene>
    <name evidence="1" type="ORF">C1645_875124</name>
</gene>
<dbReference type="EMBL" id="QKYT01000139">
    <property type="protein sequence ID" value="RIA91911.1"/>
    <property type="molecule type" value="Genomic_DNA"/>
</dbReference>
<dbReference type="Proteomes" id="UP000265703">
    <property type="component" value="Unassembled WGS sequence"/>
</dbReference>
<dbReference type="STRING" id="658196.A0A397TA94"/>
<organism evidence="1 2">
    <name type="scientific">Glomus cerebriforme</name>
    <dbReference type="NCBI Taxonomy" id="658196"/>
    <lineage>
        <taxon>Eukaryota</taxon>
        <taxon>Fungi</taxon>
        <taxon>Fungi incertae sedis</taxon>
        <taxon>Mucoromycota</taxon>
        <taxon>Glomeromycotina</taxon>
        <taxon>Glomeromycetes</taxon>
        <taxon>Glomerales</taxon>
        <taxon>Glomeraceae</taxon>
        <taxon>Glomus</taxon>
    </lineage>
</organism>